<evidence type="ECO:0000313" key="2">
    <source>
        <dbReference type="EMBL" id="KYC61291.1"/>
    </source>
</evidence>
<dbReference type="AlphaFoldDB" id="A0A150JQZ5"/>
<protein>
    <submittedName>
        <fullName evidence="1">Uncharacterized protein</fullName>
    </submittedName>
</protein>
<accession>A0A150JQZ5</accession>
<dbReference type="EMBL" id="LQYG01000107">
    <property type="protein sequence ID" value="KYC59627.1"/>
    <property type="molecule type" value="Genomic_DNA"/>
</dbReference>
<dbReference type="Proteomes" id="UP000075304">
    <property type="component" value="Unassembled WGS sequence"/>
</dbReference>
<evidence type="ECO:0000313" key="3">
    <source>
        <dbReference type="Proteomes" id="UP000075288"/>
    </source>
</evidence>
<reference evidence="3 4" key="1">
    <citation type="submission" date="2016-01" db="EMBL/GenBank/DDBJ databases">
        <title>Genome Sequences of Twelve Sporeforming Bacillus Species Isolated from Foods.</title>
        <authorList>
            <person name="Berendsen E.M."/>
            <person name="Wells-Bennik M.H."/>
            <person name="Krawcyk A.O."/>
            <person name="De Jong A."/>
            <person name="Holsappel S."/>
            <person name="Eijlander R.T."/>
            <person name="Kuipers O.P."/>
        </authorList>
    </citation>
    <scope>NUCLEOTIDE SEQUENCE [LARGE SCALE GENOMIC DNA]</scope>
    <source>
        <strain evidence="1 3">B4098</strain>
        <strain evidence="2 4">B4099</strain>
    </source>
</reference>
<dbReference type="EMBL" id="LQYI01000144">
    <property type="protein sequence ID" value="KYC61291.1"/>
    <property type="molecule type" value="Genomic_DNA"/>
</dbReference>
<name>A0A150JQZ5_HEYCO</name>
<sequence length="47" mass="5210">MHLKKAFFARTGKSFGFIPDFLHEGCHADFVFRLAGKSPACIMQGGH</sequence>
<proteinExistence type="predicted"/>
<comment type="caution">
    <text evidence="1">The sequence shown here is derived from an EMBL/GenBank/DDBJ whole genome shotgun (WGS) entry which is preliminary data.</text>
</comment>
<dbReference type="PATRIC" id="fig|1398.25.peg.1196"/>
<organism evidence="1 3">
    <name type="scientific">Heyndrickxia coagulans</name>
    <name type="common">Weizmannia coagulans</name>
    <dbReference type="NCBI Taxonomy" id="1398"/>
    <lineage>
        <taxon>Bacteria</taxon>
        <taxon>Bacillati</taxon>
        <taxon>Bacillota</taxon>
        <taxon>Bacilli</taxon>
        <taxon>Bacillales</taxon>
        <taxon>Bacillaceae</taxon>
        <taxon>Heyndrickxia</taxon>
    </lineage>
</organism>
<dbReference type="Proteomes" id="UP000075288">
    <property type="component" value="Unassembled WGS sequence"/>
</dbReference>
<evidence type="ECO:0000313" key="4">
    <source>
        <dbReference type="Proteomes" id="UP000075304"/>
    </source>
</evidence>
<evidence type="ECO:0000313" key="1">
    <source>
        <dbReference type="EMBL" id="KYC59627.1"/>
    </source>
</evidence>
<gene>
    <name evidence="1" type="ORF">B4098_0001</name>
    <name evidence="2" type="ORF">B4099_3587</name>
</gene>